<keyword evidence="1" id="KW-0472">Membrane</keyword>
<dbReference type="KEGG" id="xak:KIMC2_14210"/>
<sequence length="74" mass="8614">MDKFYLNWSLKSLFFGLFLLFVNLTYSSFILGDQSDFGQSIVSYFTNISVLSNVIIVFLLVMSANFFKIYKTQK</sequence>
<organism evidence="2 3">
    <name type="scientific">Xylocopilactobacillus apis</name>
    <dbReference type="NCBI Taxonomy" id="2932183"/>
    <lineage>
        <taxon>Bacteria</taxon>
        <taxon>Bacillati</taxon>
        <taxon>Bacillota</taxon>
        <taxon>Bacilli</taxon>
        <taxon>Lactobacillales</taxon>
        <taxon>Lactobacillaceae</taxon>
        <taxon>Xylocopilactobacillus</taxon>
    </lineage>
</organism>
<evidence type="ECO:0000256" key="1">
    <source>
        <dbReference type="SAM" id="Phobius"/>
    </source>
</evidence>
<evidence type="ECO:0000313" key="3">
    <source>
        <dbReference type="Proteomes" id="UP001321804"/>
    </source>
</evidence>
<gene>
    <name evidence="2" type="ORF">KIMC2_14210</name>
</gene>
<reference evidence="2 3" key="1">
    <citation type="journal article" date="2023" name="Microbiol. Spectr.">
        <title>Symbiosis of Carpenter Bees with Uncharacterized Lactic Acid Bacteria Showing NAD Auxotrophy.</title>
        <authorList>
            <person name="Kawasaki S."/>
            <person name="Ozawa K."/>
            <person name="Mori T."/>
            <person name="Yamamoto A."/>
            <person name="Ito M."/>
            <person name="Ohkuma M."/>
            <person name="Sakamoto M."/>
            <person name="Matsutani M."/>
        </authorList>
    </citation>
    <scope>NUCLEOTIDE SEQUENCE [LARGE SCALE GENOMIC DNA]</scope>
    <source>
        <strain evidence="2 3">KimC2</strain>
    </source>
</reference>
<accession>A0AAU9CZN2</accession>
<feature type="transmembrane region" description="Helical" evidence="1">
    <location>
        <begin position="12"/>
        <end position="32"/>
    </location>
</feature>
<dbReference type="AlphaFoldDB" id="A0AAU9CZN2"/>
<keyword evidence="3" id="KW-1185">Reference proteome</keyword>
<feature type="transmembrane region" description="Helical" evidence="1">
    <location>
        <begin position="44"/>
        <end position="67"/>
    </location>
</feature>
<proteinExistence type="predicted"/>
<evidence type="ECO:0000313" key="2">
    <source>
        <dbReference type="EMBL" id="BDR56859.1"/>
    </source>
</evidence>
<keyword evidence="1" id="KW-1133">Transmembrane helix</keyword>
<name>A0AAU9CZN2_9LACO</name>
<dbReference type="EMBL" id="AP026801">
    <property type="protein sequence ID" value="BDR56859.1"/>
    <property type="molecule type" value="Genomic_DNA"/>
</dbReference>
<keyword evidence="1" id="KW-0812">Transmembrane</keyword>
<dbReference type="Proteomes" id="UP001321804">
    <property type="component" value="Chromosome"/>
</dbReference>
<protein>
    <submittedName>
        <fullName evidence="2">Uncharacterized protein</fullName>
    </submittedName>
</protein>